<gene>
    <name evidence="1" type="ORF">HaLaN_32498</name>
</gene>
<dbReference type="EMBL" id="BLLF01007906">
    <property type="protein sequence ID" value="GFH33171.1"/>
    <property type="molecule type" value="Genomic_DNA"/>
</dbReference>
<keyword evidence="2" id="KW-1185">Reference proteome</keyword>
<comment type="caution">
    <text evidence="1">The sequence shown here is derived from an EMBL/GenBank/DDBJ whole genome shotgun (WGS) entry which is preliminary data.</text>
</comment>
<dbReference type="Proteomes" id="UP000485058">
    <property type="component" value="Unassembled WGS sequence"/>
</dbReference>
<name>A0A6A0ALQ9_HAELA</name>
<proteinExistence type="predicted"/>
<accession>A0A6A0ALQ9</accession>
<evidence type="ECO:0000313" key="2">
    <source>
        <dbReference type="Proteomes" id="UP000485058"/>
    </source>
</evidence>
<evidence type="ECO:0000313" key="1">
    <source>
        <dbReference type="EMBL" id="GFH33171.1"/>
    </source>
</evidence>
<sequence length="149" mass="16301">MFQTCLQFPPPPPPPTLACDNPIPVILPSNGMRIEVSGSFPVTAVNAAGNQAVLFGPFNGDGSTFVFTNCIEGSPEWPSVLHLYGGPYSSNFISCGGYDATVETHRHEQCTYIRKTLMNFEQYWLMLEATDGNIIPDATVLIIGVPFEW</sequence>
<protein>
    <submittedName>
        <fullName evidence="1">Uncharacterized protein</fullName>
    </submittedName>
</protein>
<reference evidence="1 2" key="1">
    <citation type="submission" date="2020-02" db="EMBL/GenBank/DDBJ databases">
        <title>Draft genome sequence of Haematococcus lacustris strain NIES-144.</title>
        <authorList>
            <person name="Morimoto D."/>
            <person name="Nakagawa S."/>
            <person name="Yoshida T."/>
            <person name="Sawayama S."/>
        </authorList>
    </citation>
    <scope>NUCLEOTIDE SEQUENCE [LARGE SCALE GENOMIC DNA]</scope>
    <source>
        <strain evidence="1 2">NIES-144</strain>
    </source>
</reference>
<organism evidence="1 2">
    <name type="scientific">Haematococcus lacustris</name>
    <name type="common">Green alga</name>
    <name type="synonym">Haematococcus pluvialis</name>
    <dbReference type="NCBI Taxonomy" id="44745"/>
    <lineage>
        <taxon>Eukaryota</taxon>
        <taxon>Viridiplantae</taxon>
        <taxon>Chlorophyta</taxon>
        <taxon>core chlorophytes</taxon>
        <taxon>Chlorophyceae</taxon>
        <taxon>CS clade</taxon>
        <taxon>Chlamydomonadales</taxon>
        <taxon>Haematococcaceae</taxon>
        <taxon>Haematococcus</taxon>
    </lineage>
</organism>
<dbReference type="AlphaFoldDB" id="A0A6A0ALQ9"/>